<proteinExistence type="predicted"/>
<organism evidence="3 4">
    <name type="scientific">Amphibalanus amphitrite</name>
    <name type="common">Striped barnacle</name>
    <name type="synonym">Balanus amphitrite</name>
    <dbReference type="NCBI Taxonomy" id="1232801"/>
    <lineage>
        <taxon>Eukaryota</taxon>
        <taxon>Metazoa</taxon>
        <taxon>Ecdysozoa</taxon>
        <taxon>Arthropoda</taxon>
        <taxon>Crustacea</taxon>
        <taxon>Multicrustacea</taxon>
        <taxon>Cirripedia</taxon>
        <taxon>Thoracica</taxon>
        <taxon>Thoracicalcarea</taxon>
        <taxon>Balanomorpha</taxon>
        <taxon>Balanoidea</taxon>
        <taxon>Balanidae</taxon>
        <taxon>Amphibalaninae</taxon>
        <taxon>Amphibalanus</taxon>
    </lineage>
</organism>
<dbReference type="InterPro" id="IPR007529">
    <property type="entry name" value="Znf_HIT"/>
</dbReference>
<keyword evidence="1" id="KW-0863">Zinc-finger</keyword>
<evidence type="ECO:0000313" key="4">
    <source>
        <dbReference type="Proteomes" id="UP000440578"/>
    </source>
</evidence>
<dbReference type="PROSITE" id="PS51083">
    <property type="entry name" value="ZF_HIT"/>
    <property type="match status" value="1"/>
</dbReference>
<dbReference type="SUPFAM" id="SSF144232">
    <property type="entry name" value="HIT/MYND zinc finger-like"/>
    <property type="match status" value="1"/>
</dbReference>
<dbReference type="AlphaFoldDB" id="A0A6A4WK09"/>
<keyword evidence="1" id="KW-0479">Metal-binding</keyword>
<dbReference type="InterPro" id="IPR048371">
    <property type="entry name" value="ZNHIT3_C"/>
</dbReference>
<protein>
    <submittedName>
        <fullName evidence="3">Zinc finger HIT domain-containing protein 3</fullName>
    </submittedName>
</protein>
<dbReference type="CDD" id="cd23024">
    <property type="entry name" value="zf-HIT_ZNHIT2-3"/>
    <property type="match status" value="1"/>
</dbReference>
<name>A0A6A4WK09_AMPAM</name>
<feature type="domain" description="HIT-type" evidence="2">
    <location>
        <begin position="7"/>
        <end position="39"/>
    </location>
</feature>
<keyword evidence="1" id="KW-0862">Zinc</keyword>
<dbReference type="OrthoDB" id="18412at2759"/>
<dbReference type="Pfam" id="PF21373">
    <property type="entry name" value="ZNHIT3_C"/>
    <property type="match status" value="1"/>
</dbReference>
<sequence length="139" mass="15865">MEPAQSCTVCSSERPKYRCPICRLMYCCSSCCQAHKLACVAPEADKSGQPAEKREQRVLWDESSDQVVSAQALSWLSESRRLRQLLNNPHLRELVQQADTTPHPDDDLRQLMVEPLFVEFADECLRVVEGRPEPMEESD</sequence>
<dbReference type="Proteomes" id="UP000440578">
    <property type="component" value="Unassembled WGS sequence"/>
</dbReference>
<keyword evidence="4" id="KW-1185">Reference proteome</keyword>
<comment type="caution">
    <text evidence="3">The sequence shown here is derived from an EMBL/GenBank/DDBJ whole genome shotgun (WGS) entry which is preliminary data.</text>
</comment>
<dbReference type="EMBL" id="VIIS01000891">
    <property type="protein sequence ID" value="KAF0304000.1"/>
    <property type="molecule type" value="Genomic_DNA"/>
</dbReference>
<dbReference type="Gene3D" id="3.30.60.190">
    <property type="match status" value="1"/>
</dbReference>
<evidence type="ECO:0000256" key="1">
    <source>
        <dbReference type="PROSITE-ProRule" id="PRU00453"/>
    </source>
</evidence>
<evidence type="ECO:0000259" key="2">
    <source>
        <dbReference type="PROSITE" id="PS51083"/>
    </source>
</evidence>
<evidence type="ECO:0000313" key="3">
    <source>
        <dbReference type="EMBL" id="KAF0304000.1"/>
    </source>
</evidence>
<reference evidence="3 4" key="1">
    <citation type="submission" date="2019-07" db="EMBL/GenBank/DDBJ databases">
        <title>Draft genome assembly of a fouling barnacle, Amphibalanus amphitrite (Darwin, 1854): The first reference genome for Thecostraca.</title>
        <authorList>
            <person name="Kim W."/>
        </authorList>
    </citation>
    <scope>NUCLEOTIDE SEQUENCE [LARGE SCALE GENOMIC DNA]</scope>
    <source>
        <strain evidence="3">SNU_AA5</strain>
        <tissue evidence="3">Soma without cirri and trophi</tissue>
    </source>
</reference>
<gene>
    <name evidence="3" type="primary">Znhit3_0</name>
    <name evidence="3" type="ORF">FJT64_000305</name>
</gene>
<accession>A0A6A4WK09</accession>
<dbReference type="GO" id="GO:0008270">
    <property type="term" value="F:zinc ion binding"/>
    <property type="evidence" value="ECO:0007669"/>
    <property type="project" value="UniProtKB-UniRule"/>
</dbReference>